<gene>
    <name evidence="2" type="ORF">SADFL11_4770</name>
</gene>
<feature type="compositionally biased region" description="Low complexity" evidence="1">
    <location>
        <begin position="8"/>
        <end position="20"/>
    </location>
</feature>
<comment type="caution">
    <text evidence="2">The sequence shown here is derived from an EMBL/GenBank/DDBJ whole genome shotgun (WGS) entry which is preliminary data.</text>
</comment>
<evidence type="ECO:0000313" key="3">
    <source>
        <dbReference type="Proteomes" id="UP000004703"/>
    </source>
</evidence>
<evidence type="ECO:0000313" key="2">
    <source>
        <dbReference type="EMBL" id="EEE47481.2"/>
    </source>
</evidence>
<feature type="region of interest" description="Disordered" evidence="1">
    <location>
        <begin position="1"/>
        <end position="51"/>
    </location>
</feature>
<dbReference type="EMBL" id="ACCU02000002">
    <property type="protein sequence ID" value="EEE47481.2"/>
    <property type="molecule type" value="Genomic_DNA"/>
</dbReference>
<accession>A0A5E8H652</accession>
<evidence type="ECO:0000256" key="1">
    <source>
        <dbReference type="SAM" id="MobiDB-lite"/>
    </source>
</evidence>
<reference evidence="2 3" key="2">
    <citation type="submission" date="2013-04" db="EMBL/GenBank/DDBJ databases">
        <authorList>
            <person name="Fiebig A."/>
            <person name="Pradella S."/>
            <person name="Wagner-Doebler I."/>
        </authorList>
    </citation>
    <scope>NUCLEOTIDE SEQUENCE [LARGE SCALE GENOMIC DNA]</scope>
    <source>
        <strain evidence="3">DSM 17067 / NCIMB 14079 / DFL-11</strain>
    </source>
</reference>
<dbReference type="AlphaFoldDB" id="A0A5E8H652"/>
<protein>
    <submittedName>
        <fullName evidence="2">Uncharacterized protein</fullName>
    </submittedName>
</protein>
<proteinExistence type="predicted"/>
<reference evidence="2 3" key="1">
    <citation type="submission" date="2008-01" db="EMBL/GenBank/DDBJ databases">
        <authorList>
            <person name="Wagner-Dobler I."/>
            <person name="Ferriera S."/>
            <person name="Johnson J."/>
            <person name="Kravitz S."/>
            <person name="Beeson K."/>
            <person name="Sutton G."/>
            <person name="Rogers Y.-H."/>
            <person name="Friedman R."/>
            <person name="Frazier M."/>
            <person name="Venter J.C."/>
        </authorList>
    </citation>
    <scope>NUCLEOTIDE SEQUENCE [LARGE SCALE GENOMIC DNA]</scope>
    <source>
        <strain evidence="3">DSM 17067 / NCIMB 14079 / DFL-11</strain>
    </source>
</reference>
<sequence length="106" mass="10741">MGTPRTKAPAAASASPSAPASVPPAAPATSLASSLASGAPSTATSAASGRPIDTARLKSALKVTALLVQKLGDDYLPFFMRLETELAKHEAKEAARARVQKVLEDG</sequence>
<feature type="compositionally biased region" description="Low complexity" evidence="1">
    <location>
        <begin position="27"/>
        <end position="48"/>
    </location>
</feature>
<dbReference type="RefSeq" id="WP_134852880.1">
    <property type="nucleotide sequence ID" value="NZ_CM011002.1"/>
</dbReference>
<organism evidence="2 3">
    <name type="scientific">Roseibium alexandrii (strain DSM 17067 / NCIMB 14079 / DFL-11)</name>
    <name type="common">Labrenzia alexandrii</name>
    <dbReference type="NCBI Taxonomy" id="244592"/>
    <lineage>
        <taxon>Bacteria</taxon>
        <taxon>Pseudomonadati</taxon>
        <taxon>Pseudomonadota</taxon>
        <taxon>Alphaproteobacteria</taxon>
        <taxon>Hyphomicrobiales</taxon>
        <taxon>Stappiaceae</taxon>
        <taxon>Roseibium</taxon>
    </lineage>
</organism>
<dbReference type="Proteomes" id="UP000004703">
    <property type="component" value="Chromosome"/>
</dbReference>
<name>A0A5E8H652_ROSAD</name>